<dbReference type="GO" id="GO:0006508">
    <property type="term" value="P:proteolysis"/>
    <property type="evidence" value="ECO:0007669"/>
    <property type="project" value="UniProtKB-KW"/>
</dbReference>
<dbReference type="AlphaFoldDB" id="A0A1T4T6S8"/>
<evidence type="ECO:0000313" key="4">
    <source>
        <dbReference type="Proteomes" id="UP000190367"/>
    </source>
</evidence>
<feature type="domain" description="Peptidase M12A" evidence="2">
    <location>
        <begin position="2"/>
        <end position="185"/>
    </location>
</feature>
<keyword evidence="1" id="KW-0482">Metalloprotease</keyword>
<dbReference type="SMART" id="SM00235">
    <property type="entry name" value="ZnMc"/>
    <property type="match status" value="1"/>
</dbReference>
<evidence type="ECO:0000313" key="3">
    <source>
        <dbReference type="EMBL" id="SKA36123.1"/>
    </source>
</evidence>
<name>A0A1T4T6S8_9BACT</name>
<dbReference type="InterPro" id="IPR001506">
    <property type="entry name" value="Peptidase_M12A"/>
</dbReference>
<dbReference type="Proteomes" id="UP000190367">
    <property type="component" value="Unassembled WGS sequence"/>
</dbReference>
<dbReference type="PROSITE" id="PS51864">
    <property type="entry name" value="ASTACIN"/>
    <property type="match status" value="1"/>
</dbReference>
<keyword evidence="1" id="KW-0378">Hydrolase</keyword>
<dbReference type="OrthoDB" id="8455098at2"/>
<feature type="binding site" evidence="1">
    <location>
        <position position="87"/>
    </location>
    <ligand>
        <name>Zn(2+)</name>
        <dbReference type="ChEBI" id="CHEBI:29105"/>
        <note>catalytic</note>
    </ligand>
</feature>
<feature type="binding site" evidence="1">
    <location>
        <position position="91"/>
    </location>
    <ligand>
        <name>Zn(2+)</name>
        <dbReference type="ChEBI" id="CHEBI:29105"/>
        <note>catalytic</note>
    </ligand>
</feature>
<feature type="active site" evidence="1">
    <location>
        <position position="88"/>
    </location>
</feature>
<dbReference type="Gene3D" id="3.40.390.10">
    <property type="entry name" value="Collagenase (Catalytic Domain)"/>
    <property type="match status" value="1"/>
</dbReference>
<keyword evidence="1" id="KW-0862">Zinc</keyword>
<keyword evidence="4" id="KW-1185">Reference proteome</keyword>
<gene>
    <name evidence="3" type="ORF">SAMN04488128_10454</name>
</gene>
<dbReference type="InterPro" id="IPR006026">
    <property type="entry name" value="Peptidase_Metallo"/>
</dbReference>
<comment type="caution">
    <text evidence="1">Lacks conserved residue(s) required for the propagation of feature annotation.</text>
</comment>
<reference evidence="4" key="1">
    <citation type="submission" date="2017-02" db="EMBL/GenBank/DDBJ databases">
        <authorList>
            <person name="Varghese N."/>
            <person name="Submissions S."/>
        </authorList>
    </citation>
    <scope>NUCLEOTIDE SEQUENCE [LARGE SCALE GENOMIC DNA]</scope>
    <source>
        <strain evidence="4">DSM 22224</strain>
    </source>
</reference>
<dbReference type="GO" id="GO:0008270">
    <property type="term" value="F:zinc ion binding"/>
    <property type="evidence" value="ECO:0007669"/>
    <property type="project" value="UniProtKB-UniRule"/>
</dbReference>
<dbReference type="InterPro" id="IPR024079">
    <property type="entry name" value="MetalloPept_cat_dom_sf"/>
</dbReference>
<evidence type="ECO:0000259" key="2">
    <source>
        <dbReference type="PROSITE" id="PS51864"/>
    </source>
</evidence>
<dbReference type="PANTHER" id="PTHR10127">
    <property type="entry name" value="DISCOIDIN, CUB, EGF, LAMININ , AND ZINC METALLOPROTEASE DOMAIN CONTAINING"/>
    <property type="match status" value="1"/>
</dbReference>
<dbReference type="GO" id="GO:0004222">
    <property type="term" value="F:metalloendopeptidase activity"/>
    <property type="evidence" value="ECO:0007669"/>
    <property type="project" value="UniProtKB-UniRule"/>
</dbReference>
<dbReference type="STRING" id="634771.SAMN04488128_10454"/>
<dbReference type="EMBL" id="FUWZ01000004">
    <property type="protein sequence ID" value="SKA36123.1"/>
    <property type="molecule type" value="Genomic_DNA"/>
</dbReference>
<feature type="binding site" evidence="1">
    <location>
        <position position="97"/>
    </location>
    <ligand>
        <name>Zn(2+)</name>
        <dbReference type="ChEBI" id="CHEBI:29105"/>
        <note>catalytic</note>
    </ligand>
</feature>
<dbReference type="Pfam" id="PF01400">
    <property type="entry name" value="Astacin"/>
    <property type="match status" value="1"/>
</dbReference>
<proteinExistence type="predicted"/>
<sequence length="490" mass="55961">MSVTPSNVSLWAYRTIPFTFENGYPYQQEVIAAMNQWETAAGVTFVQRTDEPNYLYIQQAATTDESSIGMKGGKQVVGISQHDLALHELGHVIGLAHEHSRSDRDDHIDMQWQYIDGGQSNTQFVKDRFSNNLTAYDRLSVMHYPAPATGWGGYPADQQVWTMLWRQDNSIKLGAGDNQGYTVLSDDDKSPNGMLALYQQQRVPMGPQTASGKWKNPYPVEFAFVIAGQTYAFQHNPASKAWYIQELLPDGSLGKITAKGTWYNPYEVQFPFTVGDRVFYYGQNLEKNNWFIQELLPGGLVGNTTDTGTWKHPYQVQFPYTIGGRVFFYGQNTSTRYWFLQELLPAGKMGKETANGTWGNPYEVQFSYTIGSRVFYYGQNMTKKTWFIQELLPEGKMGQQLSSGTWAEAYETQFPYSLGGVQYFYGQNMASKNWFIRQLNPDGTMGVLVQAGRWDKGYQVQFPYVSGYQQYFFGHSTSDYSWFIRQLLEI</sequence>
<comment type="cofactor">
    <cofactor evidence="1">
        <name>Zn(2+)</name>
        <dbReference type="ChEBI" id="CHEBI:29105"/>
    </cofactor>
    <text evidence="1">Binds 1 zinc ion per subunit.</text>
</comment>
<organism evidence="3 4">
    <name type="scientific">Chitinophaga eiseniae</name>
    <dbReference type="NCBI Taxonomy" id="634771"/>
    <lineage>
        <taxon>Bacteria</taxon>
        <taxon>Pseudomonadati</taxon>
        <taxon>Bacteroidota</taxon>
        <taxon>Chitinophagia</taxon>
        <taxon>Chitinophagales</taxon>
        <taxon>Chitinophagaceae</taxon>
        <taxon>Chitinophaga</taxon>
    </lineage>
</organism>
<dbReference type="PRINTS" id="PR00480">
    <property type="entry name" value="ASTACIN"/>
</dbReference>
<evidence type="ECO:0000256" key="1">
    <source>
        <dbReference type="PROSITE-ProRule" id="PRU01211"/>
    </source>
</evidence>
<dbReference type="SUPFAM" id="SSF55486">
    <property type="entry name" value="Metalloproteases ('zincins'), catalytic domain"/>
    <property type="match status" value="1"/>
</dbReference>
<keyword evidence="1" id="KW-0479">Metal-binding</keyword>
<protein>
    <submittedName>
        <fullName evidence="3">Astacin (Peptidase family M12A)</fullName>
    </submittedName>
</protein>
<accession>A0A1T4T6S8</accession>
<dbReference type="PANTHER" id="PTHR10127:SF850">
    <property type="entry name" value="METALLOENDOPEPTIDASE"/>
    <property type="match status" value="1"/>
</dbReference>
<keyword evidence="1" id="KW-0645">Protease</keyword>
<dbReference type="RefSeq" id="WP_078671426.1">
    <property type="nucleotide sequence ID" value="NZ_FUWZ01000004.1"/>
</dbReference>